<comment type="caution">
    <text evidence="4">The sequence shown here is derived from an EMBL/GenBank/DDBJ whole genome shotgun (WGS) entry which is preliminary data.</text>
</comment>
<evidence type="ECO:0000256" key="2">
    <source>
        <dbReference type="SAM" id="MobiDB-lite"/>
    </source>
</evidence>
<dbReference type="InterPro" id="IPR007219">
    <property type="entry name" value="XnlR_reg_dom"/>
</dbReference>
<reference evidence="4" key="1">
    <citation type="submission" date="2022-10" db="EMBL/GenBank/DDBJ databases">
        <title>Tapping the CABI collections for fungal endophytes: first genome assemblies for Collariella, Neodidymelliopsis, Ascochyta clinopodiicola, Didymella pomorum, Didymosphaeria variabile, Neocosmospora piperis and Neocucurbitaria cava.</title>
        <authorList>
            <person name="Hill R."/>
        </authorList>
    </citation>
    <scope>NUCLEOTIDE SEQUENCE</scope>
    <source>
        <strain evidence="4">IMI 355082</strain>
    </source>
</reference>
<proteinExistence type="predicted"/>
<keyword evidence="1" id="KW-0539">Nucleus</keyword>
<feature type="region of interest" description="Disordered" evidence="2">
    <location>
        <begin position="496"/>
        <end position="518"/>
    </location>
</feature>
<keyword evidence="5" id="KW-1185">Reference proteome</keyword>
<evidence type="ECO:0000259" key="3">
    <source>
        <dbReference type="Pfam" id="PF04082"/>
    </source>
</evidence>
<evidence type="ECO:0000313" key="5">
    <source>
        <dbReference type="Proteomes" id="UP001140453"/>
    </source>
</evidence>
<sequence>MDQILRQYFLHVHPLLPILNEGDFWEMYYNKRTSEPSSMSLLVFQAMMFVSCNFVNWSPESTRSIGYKNTRGLRATFYRRAKLLFDFGTESSPVAIAQAALLLSYWTPPTRTELRSNTVWLSIAVENAKNADAPYYATLPACPRPVSIEERARVKNNNLLKRLWWCCVIRDRILPLGLRRGIQITRNHFDFERHQPLGLMDLDDEIHRSIVYSPDAKRELIQVLSHVLDLCVILTDVLLLVFPLDGAIDLSRGRAMPPIKEAHIRSNKKALVHWYTAAVATSATASDDDAEINWNKHESVILYTHLMFTYYHSARMALYNHELQHYLALVAENSPIDIHKLMETRDAIQNACSNITENIRGLSQRHLTRWLPISAVAYVAFPLALHVLNTHLSSSARQASSSGTLIEVMMTMHNQYDGVHWVAKLVRYLVELVQNDSRLSAGRKAASWAELLTFKPRTYLRLALAMDLSMSSGRIPDQQDFSARLEAKVMRTLAGSERASRIQDARSTSSPREKAATTDDLTLGADFFELDDKALESQDRQDSISTEDDTGATFAAGTEEAEQDAPHPCATEMDFDGLGSLAAEMDSFFDPGLGDLTVAGGNPTEDMSRDFGSDNEAAMLTA</sequence>
<protein>
    <recommendedName>
        <fullName evidence="3">Xylanolytic transcriptional activator regulatory domain-containing protein</fullName>
    </recommendedName>
</protein>
<evidence type="ECO:0000256" key="1">
    <source>
        <dbReference type="ARBA" id="ARBA00023242"/>
    </source>
</evidence>
<dbReference type="GO" id="GO:0006351">
    <property type="term" value="P:DNA-templated transcription"/>
    <property type="evidence" value="ECO:0007669"/>
    <property type="project" value="InterPro"/>
</dbReference>
<dbReference type="AlphaFoldDB" id="A0A9W9CUL0"/>
<dbReference type="OrthoDB" id="5121955at2759"/>
<dbReference type="Pfam" id="PF04082">
    <property type="entry name" value="Fungal_trans"/>
    <property type="match status" value="1"/>
</dbReference>
<dbReference type="GO" id="GO:0008270">
    <property type="term" value="F:zinc ion binding"/>
    <property type="evidence" value="ECO:0007669"/>
    <property type="project" value="InterPro"/>
</dbReference>
<feature type="domain" description="Xylanolytic transcriptional activator regulatory" evidence="3">
    <location>
        <begin position="5"/>
        <end position="251"/>
    </location>
</feature>
<dbReference type="GO" id="GO:0003677">
    <property type="term" value="F:DNA binding"/>
    <property type="evidence" value="ECO:0007669"/>
    <property type="project" value="InterPro"/>
</dbReference>
<accession>A0A9W9CUL0</accession>
<dbReference type="InterPro" id="IPR052761">
    <property type="entry name" value="Fungal_Detox/Toxin_TFs"/>
</dbReference>
<dbReference type="PANTHER" id="PTHR47425:SF2">
    <property type="entry name" value="FARB-RELATED"/>
    <property type="match status" value="1"/>
</dbReference>
<dbReference type="CDD" id="cd12148">
    <property type="entry name" value="fungal_TF_MHR"/>
    <property type="match status" value="1"/>
</dbReference>
<dbReference type="PANTHER" id="PTHR47425">
    <property type="entry name" value="FARB-RELATED"/>
    <property type="match status" value="1"/>
</dbReference>
<dbReference type="Proteomes" id="UP001140453">
    <property type="component" value="Unassembled WGS sequence"/>
</dbReference>
<organism evidence="4 5">
    <name type="scientific">Gnomoniopsis smithogilvyi</name>
    <dbReference type="NCBI Taxonomy" id="1191159"/>
    <lineage>
        <taxon>Eukaryota</taxon>
        <taxon>Fungi</taxon>
        <taxon>Dikarya</taxon>
        <taxon>Ascomycota</taxon>
        <taxon>Pezizomycotina</taxon>
        <taxon>Sordariomycetes</taxon>
        <taxon>Sordariomycetidae</taxon>
        <taxon>Diaporthales</taxon>
        <taxon>Gnomoniaceae</taxon>
        <taxon>Gnomoniopsis</taxon>
    </lineage>
</organism>
<dbReference type="EMBL" id="JAPEVB010000004">
    <property type="protein sequence ID" value="KAJ4388834.1"/>
    <property type="molecule type" value="Genomic_DNA"/>
</dbReference>
<evidence type="ECO:0000313" key="4">
    <source>
        <dbReference type="EMBL" id="KAJ4388834.1"/>
    </source>
</evidence>
<name>A0A9W9CUL0_9PEZI</name>
<feature type="region of interest" description="Disordered" evidence="2">
    <location>
        <begin position="596"/>
        <end position="622"/>
    </location>
</feature>
<gene>
    <name evidence="4" type="ORF">N0V93_006295</name>
</gene>